<evidence type="ECO:0000313" key="2">
    <source>
        <dbReference type="Proteomes" id="UP001605036"/>
    </source>
</evidence>
<protein>
    <submittedName>
        <fullName evidence="1">Uncharacterized protein</fullName>
    </submittedName>
</protein>
<proteinExistence type="predicted"/>
<dbReference type="AlphaFoldDB" id="A0ABD1XWN2"/>
<reference evidence="1 2" key="1">
    <citation type="submission" date="2024-09" db="EMBL/GenBank/DDBJ databases">
        <title>Chromosome-scale assembly of Riccia fluitans.</title>
        <authorList>
            <person name="Paukszto L."/>
            <person name="Sawicki J."/>
            <person name="Karawczyk K."/>
            <person name="Piernik-Szablinska J."/>
            <person name="Szczecinska M."/>
            <person name="Mazdziarz M."/>
        </authorList>
    </citation>
    <scope>NUCLEOTIDE SEQUENCE [LARGE SCALE GENOMIC DNA]</scope>
    <source>
        <strain evidence="1">Rf_01</strain>
        <tissue evidence="1">Aerial parts of the thallus</tissue>
    </source>
</reference>
<evidence type="ECO:0000313" key="1">
    <source>
        <dbReference type="EMBL" id="KAL2613023.1"/>
    </source>
</evidence>
<comment type="caution">
    <text evidence="1">The sequence shown here is derived from an EMBL/GenBank/DDBJ whole genome shotgun (WGS) entry which is preliminary data.</text>
</comment>
<sequence length="170" mass="19691">MIGRRRMGTSVGHRLPPCSSADYWGWWLPHPLRNVHRQYHRSRDCVSNGDFCSYGVRHSQAEIRRWSVSERSDCVISKGGQSFCEIVSSDGAWPSSLLQRWYPKPQCTVKWSFRQCRAEAVRRCKFRRVSWLLSGFIVSRRCIEQNSSVLGGRVHHRTSVSTMFGGSRWA</sequence>
<accession>A0ABD1XWN2</accession>
<gene>
    <name evidence="1" type="ORF">R1flu_024715</name>
</gene>
<dbReference type="Proteomes" id="UP001605036">
    <property type="component" value="Unassembled WGS sequence"/>
</dbReference>
<name>A0ABD1XWN2_9MARC</name>
<keyword evidence="2" id="KW-1185">Reference proteome</keyword>
<organism evidence="1 2">
    <name type="scientific">Riccia fluitans</name>
    <dbReference type="NCBI Taxonomy" id="41844"/>
    <lineage>
        <taxon>Eukaryota</taxon>
        <taxon>Viridiplantae</taxon>
        <taxon>Streptophyta</taxon>
        <taxon>Embryophyta</taxon>
        <taxon>Marchantiophyta</taxon>
        <taxon>Marchantiopsida</taxon>
        <taxon>Marchantiidae</taxon>
        <taxon>Marchantiales</taxon>
        <taxon>Ricciaceae</taxon>
        <taxon>Riccia</taxon>
    </lineage>
</organism>
<dbReference type="EMBL" id="JBHFFA010000007">
    <property type="protein sequence ID" value="KAL2613023.1"/>
    <property type="molecule type" value="Genomic_DNA"/>
</dbReference>